<sequence>LALPYTPFTLIAQGLWSAEASPLNSWHLVFTAANGAPAFSISLHGDASFAVAPFQTDAIGFIHLRRPPESNEIWLYWDGSEATLRLNRELAW</sequence>
<feature type="non-terminal residue" evidence="1">
    <location>
        <position position="1"/>
    </location>
</feature>
<comment type="caution">
    <text evidence="1">The sequence shown here is derived from an EMBL/GenBank/DDBJ whole genome shotgun (WGS) entry which is preliminary data.</text>
</comment>
<feature type="non-terminal residue" evidence="1">
    <location>
        <position position="92"/>
    </location>
</feature>
<dbReference type="AlphaFoldDB" id="A0A2M8P6G9"/>
<evidence type="ECO:0000313" key="1">
    <source>
        <dbReference type="EMBL" id="PJF33141.1"/>
    </source>
</evidence>
<gene>
    <name evidence="1" type="ORF">CUN49_19320</name>
</gene>
<organism evidence="1 2">
    <name type="scientific">Candidatus Thermofonsia Clade 1 bacterium</name>
    <dbReference type="NCBI Taxonomy" id="2364210"/>
    <lineage>
        <taxon>Bacteria</taxon>
        <taxon>Bacillati</taxon>
        <taxon>Chloroflexota</taxon>
        <taxon>Candidatus Thermofontia</taxon>
        <taxon>Candidatus Thermofonsia Clade 1</taxon>
    </lineage>
</organism>
<accession>A0A2M8P6G9</accession>
<proteinExistence type="predicted"/>
<protein>
    <submittedName>
        <fullName evidence="1">Uncharacterized protein</fullName>
    </submittedName>
</protein>
<reference evidence="1 2" key="1">
    <citation type="submission" date="2017-11" db="EMBL/GenBank/DDBJ databases">
        <title>Evolution of Phototrophy in the Chloroflexi Phylum Driven by Horizontal Gene Transfer.</title>
        <authorList>
            <person name="Ward L.M."/>
            <person name="Hemp J."/>
            <person name="Shih P.M."/>
            <person name="Mcglynn S.E."/>
            <person name="Fischer W."/>
        </authorList>
    </citation>
    <scope>NUCLEOTIDE SEQUENCE [LARGE SCALE GENOMIC DNA]</scope>
    <source>
        <strain evidence="1">JP3_13</strain>
    </source>
</reference>
<evidence type="ECO:0000313" key="2">
    <source>
        <dbReference type="Proteomes" id="UP000229681"/>
    </source>
</evidence>
<name>A0A2M8P6G9_9CHLR</name>
<dbReference type="Proteomes" id="UP000229681">
    <property type="component" value="Unassembled WGS sequence"/>
</dbReference>
<dbReference type="EMBL" id="PGTM01001105">
    <property type="protein sequence ID" value="PJF33141.1"/>
    <property type="molecule type" value="Genomic_DNA"/>
</dbReference>